<dbReference type="Gene3D" id="3.60.70.12">
    <property type="entry name" value="L-amino peptidase D-ALA esterase/amidase"/>
    <property type="match status" value="1"/>
</dbReference>
<dbReference type="RefSeq" id="WP_209377665.1">
    <property type="nucleotide sequence ID" value="NZ_JAGIZB010000001.1"/>
</dbReference>
<comment type="caution">
    <text evidence="2">The sequence shown here is derived from an EMBL/GenBank/DDBJ whole genome shotgun (WGS) entry which is preliminary data.</text>
</comment>
<protein>
    <submittedName>
        <fullName evidence="2">P1 family peptidase</fullName>
    </submittedName>
</protein>
<sequence length="331" mass="33138">MARDIARAPMDGAITDVPGIRVGHFTETRRPTGCTVVLAEEGATAGVDVRGAAPGTRETDLLDPANLVDKVHAVLLSGGSAFGLDAAGGVMRWLEERGIGFQAGPACVPIVPAAVLFDLSLGDHRIRPDAAAGYAACEAASAMPPAMGSVGAGTGATVGKLFGQERAMKGGIGTASMRIGGITLGAIVAVNAVGDVLDPDTGEIVAGARDPEGRRPIGAMAGVLRGELPPRMQPGMATTIGVVATDAVLTKAQCRRLAGAAHDGLARSIDPIHTLHDGDTLFALATGRSGVPGNMMALGAIVPHVVAAAVLRGVRAARGMEPGPPAASELG</sequence>
<name>A0ABS4AB23_9PROT</name>
<comment type="similarity">
    <text evidence="1">Belongs to the peptidase S58 family.</text>
</comment>
<accession>A0ABS4AB23</accession>
<dbReference type="Pfam" id="PF03576">
    <property type="entry name" value="Peptidase_S58"/>
    <property type="match status" value="1"/>
</dbReference>
<dbReference type="PANTHER" id="PTHR36512">
    <property type="entry name" value="D-AMINOPEPTIDASE"/>
    <property type="match status" value="1"/>
</dbReference>
<evidence type="ECO:0000313" key="3">
    <source>
        <dbReference type="Proteomes" id="UP000681594"/>
    </source>
</evidence>
<dbReference type="InterPro" id="IPR005321">
    <property type="entry name" value="Peptidase_S58_DmpA"/>
</dbReference>
<reference evidence="2 3" key="1">
    <citation type="submission" date="2021-03" db="EMBL/GenBank/DDBJ databases">
        <authorList>
            <person name="So Y."/>
        </authorList>
    </citation>
    <scope>NUCLEOTIDE SEQUENCE [LARGE SCALE GENOMIC DNA]</scope>
    <source>
        <strain evidence="2 3">SSH11</strain>
    </source>
</reference>
<keyword evidence="3" id="KW-1185">Reference proteome</keyword>
<dbReference type="PANTHER" id="PTHR36512:SF3">
    <property type="entry name" value="BLR5678 PROTEIN"/>
    <property type="match status" value="1"/>
</dbReference>
<dbReference type="InterPro" id="IPR016117">
    <property type="entry name" value="ArgJ-like_dom_sf"/>
</dbReference>
<dbReference type="Proteomes" id="UP000681594">
    <property type="component" value="Unassembled WGS sequence"/>
</dbReference>
<organism evidence="2 3">
    <name type="scientific">Pararoseomonas baculiformis</name>
    <dbReference type="NCBI Taxonomy" id="2820812"/>
    <lineage>
        <taxon>Bacteria</taxon>
        <taxon>Pseudomonadati</taxon>
        <taxon>Pseudomonadota</taxon>
        <taxon>Alphaproteobacteria</taxon>
        <taxon>Acetobacterales</taxon>
        <taxon>Acetobacteraceae</taxon>
        <taxon>Pararoseomonas</taxon>
    </lineage>
</organism>
<dbReference type="CDD" id="cd02252">
    <property type="entry name" value="nylC_like"/>
    <property type="match status" value="1"/>
</dbReference>
<gene>
    <name evidence="2" type="ORF">J8J14_01720</name>
</gene>
<dbReference type="EMBL" id="JAGIZB010000001">
    <property type="protein sequence ID" value="MBP0443484.1"/>
    <property type="molecule type" value="Genomic_DNA"/>
</dbReference>
<proteinExistence type="inferred from homology"/>
<dbReference type="SUPFAM" id="SSF56266">
    <property type="entry name" value="DmpA/ArgJ-like"/>
    <property type="match status" value="1"/>
</dbReference>
<evidence type="ECO:0000313" key="2">
    <source>
        <dbReference type="EMBL" id="MBP0443484.1"/>
    </source>
</evidence>
<evidence type="ECO:0000256" key="1">
    <source>
        <dbReference type="ARBA" id="ARBA00007068"/>
    </source>
</evidence>